<evidence type="ECO:0000256" key="6">
    <source>
        <dbReference type="ARBA" id="ARBA00022553"/>
    </source>
</evidence>
<feature type="compositionally biased region" description="Polar residues" evidence="14">
    <location>
        <begin position="191"/>
        <end position="201"/>
    </location>
</feature>
<keyword evidence="8" id="KW-0007">Acetylation</keyword>
<dbReference type="SUPFAM" id="SSF47769">
    <property type="entry name" value="SAM/Pointed domain"/>
    <property type="match status" value="1"/>
</dbReference>
<evidence type="ECO:0000256" key="4">
    <source>
        <dbReference type="ARBA" id="ARBA00022468"/>
    </source>
</evidence>
<name>A0A4W5PP48_9TELE</name>
<comment type="subunit">
    <text evidence="11">Homodimer. Interacts with TAX1BP1.</text>
</comment>
<dbReference type="Gene3D" id="3.30.530.20">
    <property type="match status" value="1"/>
</dbReference>
<dbReference type="GO" id="GO:0031966">
    <property type="term" value="C:mitochondrial membrane"/>
    <property type="evidence" value="ECO:0007669"/>
    <property type="project" value="UniProtKB-SubCell"/>
</dbReference>
<evidence type="ECO:0000256" key="11">
    <source>
        <dbReference type="ARBA" id="ARBA00065039"/>
    </source>
</evidence>
<evidence type="ECO:0000256" key="10">
    <source>
        <dbReference type="ARBA" id="ARBA00023136"/>
    </source>
</evidence>
<dbReference type="Ensembl" id="ENSHHUT00000067483.1">
    <property type="protein sequence ID" value="ENSHHUP00000065272.1"/>
    <property type="gene ID" value="ENSHHUG00000038404.1"/>
</dbReference>
<dbReference type="STRING" id="62062.ENSHHUP00000065272"/>
<feature type="compositionally biased region" description="Low complexity" evidence="14">
    <location>
        <begin position="206"/>
        <end position="216"/>
    </location>
</feature>
<feature type="compositionally biased region" description="Polar residues" evidence="14">
    <location>
        <begin position="222"/>
        <end position="236"/>
    </location>
</feature>
<dbReference type="GO" id="GO:0035023">
    <property type="term" value="P:regulation of Rho protein signal transduction"/>
    <property type="evidence" value="ECO:0007669"/>
    <property type="project" value="TreeGrafter"/>
</dbReference>
<feature type="compositionally biased region" description="Polar residues" evidence="14">
    <location>
        <begin position="20"/>
        <end position="32"/>
    </location>
</feature>
<evidence type="ECO:0000256" key="12">
    <source>
        <dbReference type="ARBA" id="ARBA00067490"/>
    </source>
</evidence>
<dbReference type="PROSITE" id="PS50848">
    <property type="entry name" value="START"/>
    <property type="match status" value="1"/>
</dbReference>
<dbReference type="PROSITE" id="PS50238">
    <property type="entry name" value="RHOGAP"/>
    <property type="match status" value="1"/>
</dbReference>
<feature type="region of interest" description="Disordered" evidence="14">
    <location>
        <begin position="172"/>
        <end position="253"/>
    </location>
</feature>
<dbReference type="SMART" id="SM00324">
    <property type="entry name" value="RhoGAP"/>
    <property type="match status" value="1"/>
</dbReference>
<organism evidence="17 18">
    <name type="scientific">Hucho hucho</name>
    <name type="common">huchen</name>
    <dbReference type="NCBI Taxonomy" id="62062"/>
    <lineage>
        <taxon>Eukaryota</taxon>
        <taxon>Metazoa</taxon>
        <taxon>Chordata</taxon>
        <taxon>Craniata</taxon>
        <taxon>Vertebrata</taxon>
        <taxon>Euteleostomi</taxon>
        <taxon>Actinopterygii</taxon>
        <taxon>Neopterygii</taxon>
        <taxon>Teleostei</taxon>
        <taxon>Protacanthopterygii</taxon>
        <taxon>Salmoniformes</taxon>
        <taxon>Salmonidae</taxon>
        <taxon>Salmoninae</taxon>
        <taxon>Hucho</taxon>
    </lineage>
</organism>
<reference evidence="18" key="1">
    <citation type="submission" date="2018-06" db="EMBL/GenBank/DDBJ databases">
        <title>Genome assembly of Danube salmon.</title>
        <authorList>
            <person name="Macqueen D.J."/>
            <person name="Gundappa M.K."/>
        </authorList>
    </citation>
    <scope>NUCLEOTIDE SEQUENCE [LARGE SCALE GENOMIC DNA]</scope>
</reference>
<evidence type="ECO:0000313" key="17">
    <source>
        <dbReference type="Ensembl" id="ENSHHUP00000065272.1"/>
    </source>
</evidence>
<dbReference type="InterPro" id="IPR008936">
    <property type="entry name" value="Rho_GTPase_activation_prot"/>
</dbReference>
<dbReference type="InterPro" id="IPR001660">
    <property type="entry name" value="SAM"/>
</dbReference>
<dbReference type="GO" id="GO:0005096">
    <property type="term" value="F:GTPase activator activity"/>
    <property type="evidence" value="ECO:0007669"/>
    <property type="project" value="UniProtKB-KW"/>
</dbReference>
<dbReference type="SUPFAM" id="SSF55961">
    <property type="entry name" value="Bet v1-like"/>
    <property type="match status" value="1"/>
</dbReference>
<dbReference type="CDD" id="cd04375">
    <property type="entry name" value="RhoGAP_DLC1"/>
    <property type="match status" value="1"/>
</dbReference>
<comment type="subcellular location">
    <subcellularLocation>
        <location evidence="2">Cytoplasm</location>
    </subcellularLocation>
    <subcellularLocation>
        <location evidence="3">Lipid droplet</location>
    </subcellularLocation>
    <subcellularLocation>
        <location evidence="1">Mitochondrion membrane</location>
        <topology evidence="1">Peripheral membrane protein</topology>
        <orientation evidence="1">Cytoplasmic side</orientation>
    </subcellularLocation>
</comment>
<dbReference type="PANTHER" id="PTHR12659:SF6">
    <property type="entry name" value="STAR-RELATED LIPID TRANSFER PROTEIN 13"/>
    <property type="match status" value="1"/>
</dbReference>
<dbReference type="Pfam" id="PF07647">
    <property type="entry name" value="SAM_2"/>
    <property type="match status" value="1"/>
</dbReference>
<keyword evidence="7" id="KW-0551">Lipid droplet</keyword>
<dbReference type="SMART" id="SM00454">
    <property type="entry name" value="SAM"/>
    <property type="match status" value="1"/>
</dbReference>
<evidence type="ECO:0000256" key="13">
    <source>
        <dbReference type="ARBA" id="ARBA00076865"/>
    </source>
</evidence>
<evidence type="ECO:0000256" key="5">
    <source>
        <dbReference type="ARBA" id="ARBA00022490"/>
    </source>
</evidence>
<evidence type="ECO:0000259" key="15">
    <source>
        <dbReference type="PROSITE" id="PS50238"/>
    </source>
</evidence>
<dbReference type="GO" id="GO:0005811">
    <property type="term" value="C:lipid droplet"/>
    <property type="evidence" value="ECO:0007669"/>
    <property type="project" value="UniProtKB-SubCell"/>
</dbReference>
<dbReference type="AlphaFoldDB" id="A0A4W5PP48"/>
<evidence type="ECO:0000256" key="9">
    <source>
        <dbReference type="ARBA" id="ARBA00023128"/>
    </source>
</evidence>
<dbReference type="FunFam" id="1.10.555.10:FF:000007">
    <property type="entry name" value="rho GTPase-activating protein 7 isoform X2"/>
    <property type="match status" value="1"/>
</dbReference>
<dbReference type="GeneTree" id="ENSGT00950000183061"/>
<sequence length="1248" mass="140827">MYRDLSDRDSEPQGPGSECLGSSMSQDSQDCLGSMTQESQDIYLRMDHHRRRSGYRLGRIIARQQLLRRIAGELEAKEACDWLRAAGFPQYAQLFEDSQFPIDISPVKKDHDFLDKDLVEPLCRRLNTLNKCASMKLDVNLPKKKSEDSDEEDLFAISDRWTFECTSRRWSRLKGEGRSPREGEGEGRVLRNTTSSESVLTDLSEPEVSSLHSESSGGSGHQAVSTEDCSNRNYSDSAAMPEPDSTSLTLPHLPKHLPYYGSLPAKNGRAGRTRAKDFLHRMETLRSRGTLGRGHCKKLVISAPVLQTEPQALKTLRCVEITNGDRPGEQVPTGGPILGLTPQCPSSSEGSHSSGSTVSSPSLKERKPHSQRTDRSDAKRSGMYLEDLAVFSSLQRISGVAQGKKGVAEHNQRNEFRSYEDLVVHIPKDHKPGTFPKALSIESLSPTLRASVPWHSDNVNPLGPQSNPNPHPTSNPSEFHHRPLTQFCPQGSRISVYDNVPGSHLYASTGDLLDLEKEDLFPHLDDILQHVNGLQQIVDHWSKNILPSAGLDGQGIQPAGLKSSSQITLDFEGTSILEGQSTSSDGERDGVSLIETHCTGHRERRDSGVGASLTRPNRLRWPSFQMSNRLSHSVASLQITNQSAGQLSLLQKFSLLRLTAIMEKYSMSNKHGWTWSVPKFMKRMKVPDYKDKNVFGVPLIVHVQRSGQPLPLSLQQALRYLRSQCLDQVGLFRKSGVKSRIQALRQMNESSPDNVSYEDQSAYDVADMVKQFFRDLPEPLLTSKLGETFLHIYQYVPKDQRLQAVQTAIMLMSDENREVLQMLLCFLSDVTSSVEENQMTPMNIAVCLAPSLFHLNILKKDNLSPRAMQRKYTTGRPDQKDLNENLAATQGLAHMIIECNRLFEIPHEMVTQSRNSYVEADLQAPTLEELCRQQEEDDASYHTDARPCQTHTENRPCQTHTENRPCQTHTVTRPFQTHTETRPCQTHTETRPCQTHTVTRPFQTHTETRPCQTHTETRPCQTHTETRPCQTHTETRPQNLYQSYIESRLQELLKEAREKAKGWVSCTSSDNTELYCKKVGDGNPLRRWRVAVEVEAPPSVLLNRVLRERHLWDVDLLQWKVAETLDRYTEMFHYVLNRMPPHPSRDFLVLRSWRTDLPKGTCALVCVSVEHEDCPRVGGVRAVVLESNYLLEPCGSGKSRLTHICRVDLKGRSPEWYNKAFGHLCAAEAARIRNSFQPISTEGPETKI</sequence>
<keyword evidence="6" id="KW-0597">Phosphoprotein</keyword>
<feature type="compositionally biased region" description="Low complexity" evidence="14">
    <location>
        <begin position="346"/>
        <end position="362"/>
    </location>
</feature>
<feature type="region of interest" description="Disordered" evidence="14">
    <location>
        <begin position="455"/>
        <end position="480"/>
    </location>
</feature>
<dbReference type="Proteomes" id="UP000314982">
    <property type="component" value="Unassembled WGS sequence"/>
</dbReference>
<dbReference type="GO" id="GO:0008289">
    <property type="term" value="F:lipid binding"/>
    <property type="evidence" value="ECO:0007669"/>
    <property type="project" value="InterPro"/>
</dbReference>
<dbReference type="PANTHER" id="PTHR12659">
    <property type="entry name" value="RHO-TYPE GTPASE ACTIVATING PROTEIN"/>
    <property type="match status" value="1"/>
</dbReference>
<accession>A0A4W5PP48</accession>
<keyword evidence="10" id="KW-0472">Membrane</keyword>
<evidence type="ECO:0000256" key="7">
    <source>
        <dbReference type="ARBA" id="ARBA00022677"/>
    </source>
</evidence>
<proteinExistence type="predicted"/>
<keyword evidence="4" id="KW-0343">GTPase activation</keyword>
<reference evidence="17" key="2">
    <citation type="submission" date="2025-08" db="UniProtKB">
        <authorList>
            <consortium name="Ensembl"/>
        </authorList>
    </citation>
    <scope>IDENTIFICATION</scope>
</reference>
<dbReference type="Pfam" id="PF01852">
    <property type="entry name" value="START"/>
    <property type="match status" value="1"/>
</dbReference>
<evidence type="ECO:0000259" key="16">
    <source>
        <dbReference type="PROSITE" id="PS50848"/>
    </source>
</evidence>
<dbReference type="Gene3D" id="1.10.555.10">
    <property type="entry name" value="Rho GTPase activation protein"/>
    <property type="match status" value="1"/>
</dbReference>
<feature type="domain" description="Rho-GAP" evidence="15">
    <location>
        <begin position="697"/>
        <end position="903"/>
    </location>
</feature>
<dbReference type="InterPro" id="IPR013761">
    <property type="entry name" value="SAM/pointed_sf"/>
</dbReference>
<evidence type="ECO:0000256" key="14">
    <source>
        <dbReference type="SAM" id="MobiDB-lite"/>
    </source>
</evidence>
<feature type="domain" description="START" evidence="16">
    <location>
        <begin position="1034"/>
        <end position="1217"/>
    </location>
</feature>
<protein>
    <recommendedName>
        <fullName evidence="12">StAR-related lipid transfer protein 13</fullName>
    </recommendedName>
    <alternativeName>
        <fullName evidence="13">START domain-containing protein 13</fullName>
    </alternativeName>
</protein>
<keyword evidence="9" id="KW-0496">Mitochondrion</keyword>
<dbReference type="SMART" id="SM00234">
    <property type="entry name" value="START"/>
    <property type="match status" value="1"/>
</dbReference>
<dbReference type="GO" id="GO:0030036">
    <property type="term" value="P:actin cytoskeleton organization"/>
    <property type="evidence" value="ECO:0007669"/>
    <property type="project" value="TreeGrafter"/>
</dbReference>
<evidence type="ECO:0000313" key="18">
    <source>
        <dbReference type="Proteomes" id="UP000314982"/>
    </source>
</evidence>
<dbReference type="GO" id="GO:0007165">
    <property type="term" value="P:signal transduction"/>
    <property type="evidence" value="ECO:0007669"/>
    <property type="project" value="InterPro"/>
</dbReference>
<dbReference type="InterPro" id="IPR000198">
    <property type="entry name" value="RhoGAP_dom"/>
</dbReference>
<dbReference type="InterPro" id="IPR023393">
    <property type="entry name" value="START-like_dom_sf"/>
</dbReference>
<dbReference type="InterPro" id="IPR002913">
    <property type="entry name" value="START_lipid-bd_dom"/>
</dbReference>
<evidence type="ECO:0000256" key="2">
    <source>
        <dbReference type="ARBA" id="ARBA00004496"/>
    </source>
</evidence>
<evidence type="ECO:0000256" key="8">
    <source>
        <dbReference type="ARBA" id="ARBA00022990"/>
    </source>
</evidence>
<dbReference type="FunFam" id="1.10.287.2070:FF:000001">
    <property type="entry name" value="StAR-related lipid transfer domain-containing 13"/>
    <property type="match status" value="1"/>
</dbReference>
<dbReference type="CDD" id="cd09592">
    <property type="entry name" value="SAM_DLC2"/>
    <property type="match status" value="1"/>
</dbReference>
<dbReference type="FunFam" id="3.30.530.20:FF:000009">
    <property type="entry name" value="StAR related lipid transfer domain containing 13"/>
    <property type="match status" value="1"/>
</dbReference>
<feature type="compositionally biased region" description="Basic and acidic residues" evidence="14">
    <location>
        <begin position="173"/>
        <end position="189"/>
    </location>
</feature>
<evidence type="ECO:0000256" key="1">
    <source>
        <dbReference type="ARBA" id="ARBA00004346"/>
    </source>
</evidence>
<keyword evidence="18" id="KW-1185">Reference proteome</keyword>
<dbReference type="Gene3D" id="1.10.287.2070">
    <property type="match status" value="1"/>
</dbReference>
<feature type="compositionally biased region" description="Basic and acidic residues" evidence="14">
    <location>
        <begin position="371"/>
        <end position="380"/>
    </location>
</feature>
<dbReference type="Pfam" id="PF00620">
    <property type="entry name" value="RhoGAP"/>
    <property type="match status" value="1"/>
</dbReference>
<feature type="region of interest" description="Disordered" evidence="14">
    <location>
        <begin position="1"/>
        <end position="32"/>
    </location>
</feature>
<feature type="compositionally biased region" description="Polar residues" evidence="14">
    <location>
        <begin position="949"/>
        <end position="1035"/>
    </location>
</feature>
<keyword evidence="5" id="KW-0963">Cytoplasm</keyword>
<dbReference type="SUPFAM" id="SSF48350">
    <property type="entry name" value="GTPase activation domain, GAP"/>
    <property type="match status" value="1"/>
</dbReference>
<evidence type="ECO:0000256" key="3">
    <source>
        <dbReference type="ARBA" id="ARBA00004502"/>
    </source>
</evidence>
<reference evidence="17" key="3">
    <citation type="submission" date="2025-09" db="UniProtKB">
        <authorList>
            <consortium name="Ensembl"/>
        </authorList>
    </citation>
    <scope>IDENTIFICATION</scope>
</reference>
<feature type="compositionally biased region" description="Basic and acidic residues" evidence="14">
    <location>
        <begin position="1"/>
        <end position="11"/>
    </location>
</feature>
<feature type="region of interest" description="Disordered" evidence="14">
    <location>
        <begin position="944"/>
        <end position="1035"/>
    </location>
</feature>
<feature type="region of interest" description="Disordered" evidence="14">
    <location>
        <begin position="323"/>
        <end position="381"/>
    </location>
</feature>